<dbReference type="PANTHER" id="PTHR36307:SF1">
    <property type="entry name" value="FLAGELLA BASAL BODY P-RING FORMATION PROTEIN FLGA"/>
    <property type="match status" value="1"/>
</dbReference>
<keyword evidence="5" id="KW-0574">Periplasm</keyword>
<feature type="chain" id="PRO_5026311903" description="Flagella basal body P-ring formation protein FlgA" evidence="7">
    <location>
        <begin position="36"/>
        <end position="252"/>
    </location>
</feature>
<dbReference type="RefSeq" id="WP_160346386.1">
    <property type="nucleotide sequence ID" value="NZ_WKJZ01000002.1"/>
</dbReference>
<evidence type="ECO:0000256" key="6">
    <source>
        <dbReference type="ARBA" id="ARBA00025643"/>
    </source>
</evidence>
<evidence type="ECO:0000313" key="9">
    <source>
        <dbReference type="EMBL" id="MVW76294.1"/>
    </source>
</evidence>
<keyword evidence="9" id="KW-0969">Cilium</keyword>
<evidence type="ECO:0000256" key="3">
    <source>
        <dbReference type="ARBA" id="ARBA00014754"/>
    </source>
</evidence>
<comment type="function">
    <text evidence="6">Involved in the assembly process of the P-ring formation. It may associate with FlgF on the rod constituting a structure essential for the P-ring assembly or may act as a modulator protein for the P-ring assembly.</text>
</comment>
<comment type="similarity">
    <text evidence="2">Belongs to the FlgA family.</text>
</comment>
<feature type="signal peptide" evidence="7">
    <location>
        <begin position="1"/>
        <end position="35"/>
    </location>
</feature>
<dbReference type="SMART" id="SM00858">
    <property type="entry name" value="SAF"/>
    <property type="match status" value="1"/>
</dbReference>
<gene>
    <name evidence="9" type="primary">flgA</name>
    <name evidence="9" type="ORF">GJV18_13310</name>
</gene>
<dbReference type="Pfam" id="PF13144">
    <property type="entry name" value="ChapFlgA"/>
    <property type="match status" value="1"/>
</dbReference>
<comment type="subcellular location">
    <subcellularLocation>
        <location evidence="1">Periplasm</location>
    </subcellularLocation>
</comment>
<dbReference type="CDD" id="cd11614">
    <property type="entry name" value="SAF_CpaB_FlgA_like"/>
    <property type="match status" value="1"/>
</dbReference>
<dbReference type="Gene3D" id="3.90.1210.10">
    <property type="entry name" value="Antifreeze-like/N-acetylneuraminic acid synthase C-terminal domain"/>
    <property type="match status" value="1"/>
</dbReference>
<dbReference type="InterPro" id="IPR013974">
    <property type="entry name" value="SAF"/>
</dbReference>
<dbReference type="EMBL" id="WKJZ01000002">
    <property type="protein sequence ID" value="MVW76294.1"/>
    <property type="molecule type" value="Genomic_DNA"/>
</dbReference>
<dbReference type="GO" id="GO:0044780">
    <property type="term" value="P:bacterial-type flagellum assembly"/>
    <property type="evidence" value="ECO:0007669"/>
    <property type="project" value="InterPro"/>
</dbReference>
<keyword evidence="4 7" id="KW-0732">Signal</keyword>
<feature type="domain" description="SAF" evidence="8">
    <location>
        <begin position="127"/>
        <end position="189"/>
    </location>
</feature>
<dbReference type="Pfam" id="PF17656">
    <property type="entry name" value="ChapFlgA_N"/>
    <property type="match status" value="1"/>
</dbReference>
<dbReference type="GO" id="GO:0042597">
    <property type="term" value="C:periplasmic space"/>
    <property type="evidence" value="ECO:0007669"/>
    <property type="project" value="UniProtKB-SubCell"/>
</dbReference>
<reference evidence="9 10" key="1">
    <citation type="submission" date="2019-11" db="EMBL/GenBank/DDBJ databases">
        <title>Pseudomonas flavidum sp. nov., isolated from Baiyang Lake.</title>
        <authorList>
            <person name="Zhao Y."/>
        </authorList>
    </citation>
    <scope>NUCLEOTIDE SEQUENCE [LARGE SCALE GENOMIC DNA]</scope>
    <source>
        <strain evidence="10">R-22-3 w-18</strain>
    </source>
</reference>
<evidence type="ECO:0000256" key="5">
    <source>
        <dbReference type="ARBA" id="ARBA00022764"/>
    </source>
</evidence>
<evidence type="ECO:0000256" key="1">
    <source>
        <dbReference type="ARBA" id="ARBA00004418"/>
    </source>
</evidence>
<evidence type="ECO:0000256" key="4">
    <source>
        <dbReference type="ARBA" id="ARBA00022729"/>
    </source>
</evidence>
<evidence type="ECO:0000259" key="8">
    <source>
        <dbReference type="SMART" id="SM00858"/>
    </source>
</evidence>
<protein>
    <recommendedName>
        <fullName evidence="3">Flagella basal body P-ring formation protein FlgA</fullName>
    </recommendedName>
</protein>
<dbReference type="InterPro" id="IPR017585">
    <property type="entry name" value="SAF_FlgA"/>
</dbReference>
<sequence>MNTETTSYRHRLAKCRHWRAVLPALLTFGYSICSAANATLPEQLIGASQSFLEQAVGNYLQRSNIQGRHEIQINRLDPRLRLPQCDQELSISLESPAEPIGRVTLRVRCNGSSPWTVFVPGQVRLYREVVTAVRPLKRDAILTASDLAMAERDVGLISQGYLNALKQAVGKKLTRPLLPDQVLTPAYLQPAEVVRRGDQVVISARSGSISVRMPGEALSDGTIGQQIRVRNQRSNRVVRARVTGPGQVEVAM</sequence>
<dbReference type="Gene3D" id="2.30.30.760">
    <property type="match status" value="1"/>
</dbReference>
<dbReference type="Proteomes" id="UP000429555">
    <property type="component" value="Unassembled WGS sequence"/>
</dbReference>
<name>A0A6I4KWU1_9PSED</name>
<keyword evidence="10" id="KW-1185">Reference proteome</keyword>
<evidence type="ECO:0000256" key="7">
    <source>
        <dbReference type="SAM" id="SignalP"/>
    </source>
</evidence>
<organism evidence="9 10">
    <name type="scientific">Pseudomonas xionganensis</name>
    <dbReference type="NCBI Taxonomy" id="2654845"/>
    <lineage>
        <taxon>Bacteria</taxon>
        <taxon>Pseudomonadati</taxon>
        <taxon>Pseudomonadota</taxon>
        <taxon>Gammaproteobacteria</taxon>
        <taxon>Pseudomonadales</taxon>
        <taxon>Pseudomonadaceae</taxon>
        <taxon>Pseudomonas</taxon>
    </lineage>
</organism>
<comment type="caution">
    <text evidence="9">The sequence shown here is derived from an EMBL/GenBank/DDBJ whole genome shotgun (WGS) entry which is preliminary data.</text>
</comment>
<keyword evidence="9" id="KW-0282">Flagellum</keyword>
<dbReference type="AlphaFoldDB" id="A0A6I4KWU1"/>
<evidence type="ECO:0000313" key="10">
    <source>
        <dbReference type="Proteomes" id="UP000429555"/>
    </source>
</evidence>
<accession>A0A6I4KWU1</accession>
<dbReference type="NCBIfam" id="TIGR03170">
    <property type="entry name" value="flgA_cterm"/>
    <property type="match status" value="1"/>
</dbReference>
<dbReference type="InterPro" id="IPR039246">
    <property type="entry name" value="Flagellar_FlgA"/>
</dbReference>
<keyword evidence="9" id="KW-0966">Cell projection</keyword>
<dbReference type="InterPro" id="IPR041231">
    <property type="entry name" value="FlgA_N"/>
</dbReference>
<evidence type="ECO:0000256" key="2">
    <source>
        <dbReference type="ARBA" id="ARBA00010474"/>
    </source>
</evidence>
<proteinExistence type="inferred from homology"/>
<dbReference type="PANTHER" id="PTHR36307">
    <property type="entry name" value="FLAGELLA BASAL BODY P-RING FORMATION PROTEIN FLGA"/>
    <property type="match status" value="1"/>
</dbReference>